<organism evidence="1 2">
    <name type="scientific">Roseivivax isoporae LMG 25204</name>
    <dbReference type="NCBI Taxonomy" id="1449351"/>
    <lineage>
        <taxon>Bacteria</taxon>
        <taxon>Pseudomonadati</taxon>
        <taxon>Pseudomonadota</taxon>
        <taxon>Alphaproteobacteria</taxon>
        <taxon>Rhodobacterales</taxon>
        <taxon>Roseobacteraceae</taxon>
        <taxon>Roseivivax</taxon>
    </lineage>
</organism>
<comment type="caution">
    <text evidence="1">The sequence shown here is derived from an EMBL/GenBank/DDBJ whole genome shotgun (WGS) entry which is preliminary data.</text>
</comment>
<proteinExistence type="predicted"/>
<accession>X7F6M3</accession>
<keyword evidence="2" id="KW-1185">Reference proteome</keyword>
<protein>
    <submittedName>
        <fullName evidence="1">Carbon-phosphorus lyase</fullName>
    </submittedName>
</protein>
<dbReference type="EMBL" id="JAME01000027">
    <property type="protein sequence ID" value="ETX27751.1"/>
    <property type="molecule type" value="Genomic_DNA"/>
</dbReference>
<gene>
    <name evidence="1" type="ORF">RISW2_11160</name>
</gene>
<dbReference type="GO" id="GO:0019634">
    <property type="term" value="P:organic phosphonate metabolic process"/>
    <property type="evidence" value="ECO:0007669"/>
    <property type="project" value="InterPro"/>
</dbReference>
<dbReference type="Gene3D" id="3.40.50.11310">
    <property type="entry name" value="Bacterial phosphonate metabolism protein PhnH"/>
    <property type="match status" value="1"/>
</dbReference>
<dbReference type="Pfam" id="PF05845">
    <property type="entry name" value="PhnH"/>
    <property type="match status" value="1"/>
</dbReference>
<dbReference type="PATRIC" id="fig|1449351.3.peg.3289"/>
<dbReference type="RefSeq" id="WP_043773161.1">
    <property type="nucleotide sequence ID" value="NZ_JAME01000027.1"/>
</dbReference>
<dbReference type="PIRSF" id="PIRSF020680">
    <property type="entry name" value="PhnH"/>
    <property type="match status" value="1"/>
</dbReference>
<dbReference type="SUPFAM" id="SSF159709">
    <property type="entry name" value="PhnH-like"/>
    <property type="match status" value="1"/>
</dbReference>
<keyword evidence="1" id="KW-0456">Lyase</keyword>
<dbReference type="InterPro" id="IPR038058">
    <property type="entry name" value="PhnH-like_sp"/>
</dbReference>
<dbReference type="STRING" id="1449351.RISW2_11160"/>
<dbReference type="InterPro" id="IPR008772">
    <property type="entry name" value="Phosphonate_metab_PhnH"/>
</dbReference>
<name>X7F6M3_9RHOB</name>
<dbReference type="OrthoDB" id="9814509at2"/>
<dbReference type="NCBIfam" id="TIGR03292">
    <property type="entry name" value="PhnH_redo"/>
    <property type="match status" value="1"/>
</dbReference>
<dbReference type="eggNOG" id="COG3625">
    <property type="taxonomic scope" value="Bacteria"/>
</dbReference>
<dbReference type="AlphaFoldDB" id="X7F6M3"/>
<dbReference type="GO" id="GO:0016829">
    <property type="term" value="F:lyase activity"/>
    <property type="evidence" value="ECO:0007669"/>
    <property type="project" value="UniProtKB-KW"/>
</dbReference>
<evidence type="ECO:0000313" key="1">
    <source>
        <dbReference type="EMBL" id="ETX27751.1"/>
    </source>
</evidence>
<dbReference type="Proteomes" id="UP000023430">
    <property type="component" value="Unassembled WGS sequence"/>
</dbReference>
<evidence type="ECO:0000313" key="2">
    <source>
        <dbReference type="Proteomes" id="UP000023430"/>
    </source>
</evidence>
<reference evidence="1 2" key="1">
    <citation type="submission" date="2014-01" db="EMBL/GenBank/DDBJ databases">
        <title>Roseivivax isoporae LMG 25204 Genome Sequencing.</title>
        <authorList>
            <person name="Lai Q."/>
            <person name="Li G."/>
            <person name="Shao Z."/>
        </authorList>
    </citation>
    <scope>NUCLEOTIDE SEQUENCE [LARGE SCALE GENOMIC DNA]</scope>
    <source>
        <strain evidence="1 2">LMG 25204</strain>
    </source>
</reference>
<sequence length="189" mass="19562">MRQDALSGGFADPPREAALVFRAALDAMSRPGRIVQVTGARGPAPLSPAAAALMLTCCDAETPLFLAPGHDGPALRRWVAFHLGCPLVPRGEAHFALGTWEALGPLDAFPVGTPDYPDRSATLIVERDGLSASGTRLTGPGIDGAAHLDLPDPAALAANAARFPLGVDLFLTAGDRLAALPRSTRLEVS</sequence>